<protein>
    <submittedName>
        <fullName evidence="5">FAD binding domain-containing protein</fullName>
    </submittedName>
</protein>
<sequence length="199" mass="21794">MQYFNSKNKRKALVVGGSLSGLMTAIALAEEDIEVILLEKTAEGSREGVGLQVDGSRFYQSKTEKRLRQLASGGKATVELWSSIEARLRNAAHKEPNIHLLFNQRVVEVGQSTESAWAETSEGERFHSDLLIGADGHRSLVREEVAPEKIDADFAGYLVWMASTPAEDLPLDKRPEVTNGDVKMMNSADVFLFGGGDEG</sequence>
<feature type="chain" id="PRO_5038370039" evidence="3">
    <location>
        <begin position="30"/>
        <end position="199"/>
    </location>
</feature>
<feature type="domain" description="FAD-binding" evidence="4">
    <location>
        <begin position="55"/>
        <end position="146"/>
    </location>
</feature>
<feature type="signal peptide" evidence="3">
    <location>
        <begin position="1"/>
        <end position="29"/>
    </location>
</feature>
<dbReference type="GO" id="GO:0004497">
    <property type="term" value="F:monooxygenase activity"/>
    <property type="evidence" value="ECO:0007669"/>
    <property type="project" value="UniProtKB-KW"/>
</dbReference>
<proteinExistence type="predicted"/>
<reference evidence="5 6" key="1">
    <citation type="submission" date="2016-11" db="EMBL/GenBank/DDBJ databases">
        <authorList>
            <person name="Jaros S."/>
            <person name="Januszkiewicz K."/>
            <person name="Wedrychowicz H."/>
        </authorList>
    </citation>
    <scope>NUCLEOTIDE SEQUENCE [LARGE SCALE GENOMIC DNA]</scope>
    <source>
        <strain evidence="5 6">DSM 15692</strain>
    </source>
</reference>
<keyword evidence="6" id="KW-1185">Reference proteome</keyword>
<evidence type="ECO:0000313" key="5">
    <source>
        <dbReference type="EMBL" id="SHE32812.1"/>
    </source>
</evidence>
<dbReference type="InterPro" id="IPR050493">
    <property type="entry name" value="FAD-dep_Monooxygenase_BioMet"/>
</dbReference>
<evidence type="ECO:0000256" key="3">
    <source>
        <dbReference type="SAM" id="SignalP"/>
    </source>
</evidence>
<keyword evidence="3" id="KW-0732">Signal</keyword>
<dbReference type="AlphaFoldDB" id="A0A1M4SKY1"/>
<evidence type="ECO:0000313" key="6">
    <source>
        <dbReference type="Proteomes" id="UP000184128"/>
    </source>
</evidence>
<dbReference type="GO" id="GO:0071949">
    <property type="term" value="F:FAD binding"/>
    <property type="evidence" value="ECO:0007669"/>
    <property type="project" value="InterPro"/>
</dbReference>
<keyword evidence="2" id="KW-0503">Monooxygenase</keyword>
<dbReference type="OrthoDB" id="9766816at2"/>
<dbReference type="STRING" id="1121025.SAMN02745249_00216"/>
<dbReference type="EMBL" id="FQUF01000003">
    <property type="protein sequence ID" value="SHE32812.1"/>
    <property type="molecule type" value="Genomic_DNA"/>
</dbReference>
<dbReference type="SUPFAM" id="SSF51905">
    <property type="entry name" value="FAD/NAD(P)-binding domain"/>
    <property type="match status" value="1"/>
</dbReference>
<evidence type="ECO:0000259" key="4">
    <source>
        <dbReference type="Pfam" id="PF01494"/>
    </source>
</evidence>
<evidence type="ECO:0000256" key="1">
    <source>
        <dbReference type="ARBA" id="ARBA00023002"/>
    </source>
</evidence>
<accession>A0A1M4SKY1</accession>
<dbReference type="InterPro" id="IPR002938">
    <property type="entry name" value="FAD-bd"/>
</dbReference>
<organism evidence="5 6">
    <name type="scientific">Atopostipes suicloacalis DSM 15692</name>
    <dbReference type="NCBI Taxonomy" id="1121025"/>
    <lineage>
        <taxon>Bacteria</taxon>
        <taxon>Bacillati</taxon>
        <taxon>Bacillota</taxon>
        <taxon>Bacilli</taxon>
        <taxon>Lactobacillales</taxon>
        <taxon>Carnobacteriaceae</taxon>
        <taxon>Atopostipes</taxon>
    </lineage>
</organism>
<dbReference type="Proteomes" id="UP000184128">
    <property type="component" value="Unassembled WGS sequence"/>
</dbReference>
<dbReference type="PANTHER" id="PTHR13789:SF309">
    <property type="entry name" value="PUTATIVE (AFU_ORTHOLOGUE AFUA_6G14510)-RELATED"/>
    <property type="match status" value="1"/>
</dbReference>
<name>A0A1M4SKY1_9LACT</name>
<dbReference type="RefSeq" id="WP_073294894.1">
    <property type="nucleotide sequence ID" value="NZ_FQUF01000003.1"/>
</dbReference>
<dbReference type="PANTHER" id="PTHR13789">
    <property type="entry name" value="MONOOXYGENASE"/>
    <property type="match status" value="1"/>
</dbReference>
<dbReference type="InterPro" id="IPR036188">
    <property type="entry name" value="FAD/NAD-bd_sf"/>
</dbReference>
<dbReference type="Pfam" id="PF01494">
    <property type="entry name" value="FAD_binding_3"/>
    <property type="match status" value="1"/>
</dbReference>
<gene>
    <name evidence="5" type="ORF">SAMN02745249_00216</name>
</gene>
<evidence type="ECO:0000256" key="2">
    <source>
        <dbReference type="ARBA" id="ARBA00023033"/>
    </source>
</evidence>
<dbReference type="Gene3D" id="3.50.50.60">
    <property type="entry name" value="FAD/NAD(P)-binding domain"/>
    <property type="match status" value="1"/>
</dbReference>
<keyword evidence="1" id="KW-0560">Oxidoreductase</keyword>